<reference evidence="1" key="1">
    <citation type="submission" date="2020-08" db="EMBL/GenBank/DDBJ databases">
        <title>Multicomponent nature underlies the extraordinary mechanical properties of spider dragline silk.</title>
        <authorList>
            <person name="Kono N."/>
            <person name="Nakamura H."/>
            <person name="Mori M."/>
            <person name="Yoshida Y."/>
            <person name="Ohtoshi R."/>
            <person name="Malay A.D."/>
            <person name="Moran D.A.P."/>
            <person name="Tomita M."/>
            <person name="Numata K."/>
            <person name="Arakawa K."/>
        </authorList>
    </citation>
    <scope>NUCLEOTIDE SEQUENCE</scope>
</reference>
<dbReference type="OrthoDB" id="10384652at2759"/>
<organism evidence="1 2">
    <name type="scientific">Trichonephila inaurata madagascariensis</name>
    <dbReference type="NCBI Taxonomy" id="2747483"/>
    <lineage>
        <taxon>Eukaryota</taxon>
        <taxon>Metazoa</taxon>
        <taxon>Ecdysozoa</taxon>
        <taxon>Arthropoda</taxon>
        <taxon>Chelicerata</taxon>
        <taxon>Arachnida</taxon>
        <taxon>Araneae</taxon>
        <taxon>Araneomorphae</taxon>
        <taxon>Entelegynae</taxon>
        <taxon>Araneoidea</taxon>
        <taxon>Nephilidae</taxon>
        <taxon>Trichonephila</taxon>
        <taxon>Trichonephila inaurata</taxon>
    </lineage>
</organism>
<proteinExistence type="predicted"/>
<gene>
    <name evidence="1" type="ORF">TNIN_80171</name>
</gene>
<accession>A0A8X6MKU3</accession>
<evidence type="ECO:0000313" key="2">
    <source>
        <dbReference type="Proteomes" id="UP000886998"/>
    </source>
</evidence>
<evidence type="ECO:0000313" key="1">
    <source>
        <dbReference type="EMBL" id="GFS61047.1"/>
    </source>
</evidence>
<keyword evidence="2" id="KW-1185">Reference proteome</keyword>
<dbReference type="EMBL" id="BMAV01027634">
    <property type="protein sequence ID" value="GFS61047.1"/>
    <property type="molecule type" value="Genomic_DNA"/>
</dbReference>
<name>A0A8X6MKU3_9ARAC</name>
<protein>
    <submittedName>
        <fullName evidence="1">Uncharacterized protein</fullName>
    </submittedName>
</protein>
<comment type="caution">
    <text evidence="1">The sequence shown here is derived from an EMBL/GenBank/DDBJ whole genome shotgun (WGS) entry which is preliminary data.</text>
</comment>
<sequence>MYGKGKKRNNNSPSPFLSSPSVVIDSFLSQKAYYPLMEQIDLISIVIFGFVSPEINANVQINSPSTQDVLERDSGTRNLLIQIIRCMLWGDCTGLIIHLMFRAYELVIESSEPLNKW</sequence>
<dbReference type="AlphaFoldDB" id="A0A8X6MKU3"/>
<dbReference type="Proteomes" id="UP000886998">
    <property type="component" value="Unassembled WGS sequence"/>
</dbReference>